<evidence type="ECO:0000256" key="5">
    <source>
        <dbReference type="ARBA" id="ARBA00022030"/>
    </source>
</evidence>
<name>W6MHY0_9ASCO</name>
<dbReference type="PANTHER" id="PTHR13391:SF0">
    <property type="entry name" value="PROTEIN MISATO HOMOLOG 1"/>
    <property type="match status" value="1"/>
</dbReference>
<evidence type="ECO:0000256" key="4">
    <source>
        <dbReference type="ARBA" id="ARBA00014097"/>
    </source>
</evidence>
<evidence type="ECO:0000313" key="10">
    <source>
        <dbReference type="Proteomes" id="UP000019384"/>
    </source>
</evidence>
<dbReference type="InterPro" id="IPR049942">
    <property type="entry name" value="DML1/Misato"/>
</dbReference>
<dbReference type="PANTHER" id="PTHR13391">
    <property type="entry name" value="MITOCHONDRIAL DISTRIBUTION REGULATOR MISATO"/>
    <property type="match status" value="1"/>
</dbReference>
<dbReference type="GO" id="GO:0007005">
    <property type="term" value="P:mitochondrion organization"/>
    <property type="evidence" value="ECO:0007669"/>
    <property type="project" value="InterPro"/>
</dbReference>
<dbReference type="InterPro" id="IPR036525">
    <property type="entry name" value="Tubulin/FtsZ_GTPase_sf"/>
</dbReference>
<reference evidence="9" key="2">
    <citation type="submission" date="2014-02" db="EMBL/GenBank/DDBJ databases">
        <title>Complete DNA sequence of /Kuraishia capsulata/ illustrates novel genomic features among budding yeasts (/Saccharomycotina/).</title>
        <authorList>
            <person name="Morales L."/>
            <person name="Noel B."/>
            <person name="Porcel B."/>
            <person name="Marcet-Houben M."/>
            <person name="Hullo M-F."/>
            <person name="Sacerdot C."/>
            <person name="Tekaia F."/>
            <person name="Leh-Louis V."/>
            <person name="Despons L."/>
            <person name="Khanna V."/>
            <person name="Aury J-M."/>
            <person name="Barbe V."/>
            <person name="Couloux A."/>
            <person name="Labadie K."/>
            <person name="Pelletier E."/>
            <person name="Souciet J-L."/>
            <person name="Boekhout T."/>
            <person name="Gabaldon T."/>
            <person name="Wincker P."/>
            <person name="Dujon B."/>
        </authorList>
    </citation>
    <scope>NUCLEOTIDE SEQUENCE</scope>
    <source>
        <strain evidence="9">CBS 1993</strain>
    </source>
</reference>
<keyword evidence="10" id="KW-1185">Reference proteome</keyword>
<sequence length="494" mass="55515">MHEVITVSFSQRSNHLATHLFNSQDGYLDYSRGASKSKVDPEVFFKPNVSADGKSVSYTARSLMWDAKDGFGAMGRHEYSERADDGLDWSERVEVVRAPRIPKNAYQQGLDELQRELPALSINDTRYFTDYARTLYPPTGFNILNRWVLDGKDFGKCISQASEQVKFDEFGVGSEEWKNKGLGTDFMDEEFRHSLESCDLLSGLNVITDVDSAWGGFTSEFMADITDEFLPKTTTFVWGLYEDTQTNLLDSKRAMSRIQTTTELMKTASIYIPISTSGSGFRGVDGSSLWQVSAVQNIVVDSWATLLSQRDNRVSMADVEMGLTMGSHRTLVTDLRLKLSDSATVYNLSPQTLYLKPGKSWLQSTARQRTPHVFSRSVIARSSFPENLKDQVEEFSELSNLCEYGTQMRGVVTYPSETPFQPPSSYPVGLVPPNGEVLTSLDVSDRAKVMLHSMKQIAQKRMKSSAVEEIVDDLETAKQDYEFGWDEGSDSYDE</sequence>
<feature type="domain" description="Misato Segment II tubulin-like" evidence="7">
    <location>
        <begin position="2"/>
        <end position="111"/>
    </location>
</feature>
<dbReference type="Pfam" id="PF10644">
    <property type="entry name" value="Misat_Tub_SegII"/>
    <property type="match status" value="1"/>
</dbReference>
<feature type="domain" description="DML1/Misato tubulin" evidence="8">
    <location>
        <begin position="118"/>
        <end position="303"/>
    </location>
</feature>
<evidence type="ECO:0000256" key="1">
    <source>
        <dbReference type="ARBA" id="ARBA00003757"/>
    </source>
</evidence>
<dbReference type="STRING" id="1382522.W6MHY0"/>
<organism evidence="9 10">
    <name type="scientific">Kuraishia capsulata CBS 1993</name>
    <dbReference type="NCBI Taxonomy" id="1382522"/>
    <lineage>
        <taxon>Eukaryota</taxon>
        <taxon>Fungi</taxon>
        <taxon>Dikarya</taxon>
        <taxon>Ascomycota</taxon>
        <taxon>Saccharomycotina</taxon>
        <taxon>Pichiomycetes</taxon>
        <taxon>Pichiales</taxon>
        <taxon>Pichiaceae</taxon>
        <taxon>Kuraishia</taxon>
    </lineage>
</organism>
<evidence type="ECO:0000256" key="2">
    <source>
        <dbReference type="ARBA" id="ARBA00004173"/>
    </source>
</evidence>
<evidence type="ECO:0000259" key="7">
    <source>
        <dbReference type="Pfam" id="PF10644"/>
    </source>
</evidence>
<dbReference type="Proteomes" id="UP000019384">
    <property type="component" value="Unassembled WGS sequence"/>
</dbReference>
<keyword evidence="6" id="KW-0496">Mitochondrion</keyword>
<dbReference type="Pfam" id="PF14881">
    <property type="entry name" value="Tubulin_3"/>
    <property type="match status" value="1"/>
</dbReference>
<evidence type="ECO:0000313" key="9">
    <source>
        <dbReference type="EMBL" id="CDK25433.1"/>
    </source>
</evidence>
<accession>W6MHY0</accession>
<gene>
    <name evidence="9" type="ORF">KUCA_T00001403001</name>
</gene>
<protein>
    <recommendedName>
        <fullName evidence="4">Protein DML1</fullName>
    </recommendedName>
    <alternativeName>
        <fullName evidence="5">Protein dml1</fullName>
    </alternativeName>
</protein>
<dbReference type="OrthoDB" id="271881at2759"/>
<dbReference type="Gene3D" id="3.40.50.1440">
    <property type="entry name" value="Tubulin/FtsZ, GTPase domain"/>
    <property type="match status" value="1"/>
</dbReference>
<dbReference type="InterPro" id="IPR019605">
    <property type="entry name" value="Misato_II_tubulin-like"/>
</dbReference>
<dbReference type="InterPro" id="IPR029209">
    <property type="entry name" value="DML1/Misato_tubulin"/>
</dbReference>
<comment type="subcellular location">
    <subcellularLocation>
        <location evidence="2">Mitochondrion</location>
    </subcellularLocation>
</comment>
<dbReference type="AlphaFoldDB" id="W6MHY0"/>
<comment type="similarity">
    <text evidence="3">Belongs to the misato family.</text>
</comment>
<reference evidence="9" key="1">
    <citation type="submission" date="2013-12" db="EMBL/GenBank/DDBJ databases">
        <authorList>
            <person name="Genoscope - CEA"/>
        </authorList>
    </citation>
    <scope>NUCLEOTIDE SEQUENCE</scope>
    <source>
        <strain evidence="9">CBS 1993</strain>
    </source>
</reference>
<dbReference type="HOGENOM" id="CLU_022511_2_2_1"/>
<evidence type="ECO:0000259" key="8">
    <source>
        <dbReference type="Pfam" id="PF14881"/>
    </source>
</evidence>
<dbReference type="GeneID" id="34518833"/>
<evidence type="ECO:0000256" key="3">
    <source>
        <dbReference type="ARBA" id="ARBA00008507"/>
    </source>
</evidence>
<dbReference type="SUPFAM" id="SSF52490">
    <property type="entry name" value="Tubulin nucleotide-binding domain-like"/>
    <property type="match status" value="1"/>
</dbReference>
<evidence type="ECO:0000256" key="6">
    <source>
        <dbReference type="ARBA" id="ARBA00023128"/>
    </source>
</evidence>
<dbReference type="GO" id="GO:0005739">
    <property type="term" value="C:mitochondrion"/>
    <property type="evidence" value="ECO:0007669"/>
    <property type="project" value="UniProtKB-SubCell"/>
</dbReference>
<dbReference type="EMBL" id="HG793126">
    <property type="protein sequence ID" value="CDK25433.1"/>
    <property type="molecule type" value="Genomic_DNA"/>
</dbReference>
<dbReference type="RefSeq" id="XP_022457445.1">
    <property type="nucleotide sequence ID" value="XM_022603578.1"/>
</dbReference>
<proteinExistence type="inferred from homology"/>
<comment type="function">
    <text evidence="1">Involved in the partitioning of the mitochondrial organelle and mitochondrial DNA (mtDNA) inheritance.</text>
</comment>